<evidence type="ECO:0000313" key="2">
    <source>
        <dbReference type="EMBL" id="VEG73788.1"/>
    </source>
</evidence>
<dbReference type="PANTHER" id="PTHR33361:SF2">
    <property type="entry name" value="DUF885 DOMAIN-CONTAINING PROTEIN"/>
    <property type="match status" value="1"/>
</dbReference>
<dbReference type="EMBL" id="LR134363">
    <property type="protein sequence ID" value="VEG73788.1"/>
    <property type="molecule type" value="Genomic_DNA"/>
</dbReference>
<keyword evidence="3" id="KW-1185">Reference proteome</keyword>
<dbReference type="InterPro" id="IPR010281">
    <property type="entry name" value="DUF885"/>
</dbReference>
<sequence length="615" mass="65319">MSRSSRRGESAALGARAGPGPGSGPVTTATGSGPLAESSAPGAGGPGEALRDLADEYIRLLAAHDPDAAAAAGVPGQAILPDFSPEALGARVDVERSLRARADAVVGELTRSDAILRDHLVERLSTSIDFIDSGEEGAHLDSLTSPFQRIRDELRTPSRTPKPQGAGEADVAEAEAKWEGAWEVHRLRLEALPSALEGLAASLAASAQMGVIAPRSQVDVVAGQARDLAKGRGWGLPEDLPSSLRVELQEAEADARRAAADFAEHLRANLSQRAPRGEGVGAERHALWMSRLLGARVDPVETYAWAEQELADVVAEQDAIAVDLLGSGADAAALDEHLRSDRSRGLVPGQYEAWAQDAADQAWDAVVGRVLDPPDVLGRPVVRLDASGESATYEAPGEAGGARRPGTMRRVLTRGEEIMWPWSERATVLHATVPGHHAYSGWHASDTRLSHWQRHLGRVPGCNEGWAVYGEALGEELGLLDAPEDRFGWLAARRWRLARVLIDLGVHSQLSVPAGVRALPGADRSWNRSTVGAVLRHHATIPGDLVRAETARHLGAPARALSDALGERAWLAGRRAAEARTAAEGRSWGTAELRAFHNRSIALGSLGLDLLERSL</sequence>
<dbReference type="PANTHER" id="PTHR33361">
    <property type="entry name" value="GLR0591 PROTEIN"/>
    <property type="match status" value="1"/>
</dbReference>
<dbReference type="Pfam" id="PF05960">
    <property type="entry name" value="DUF885"/>
    <property type="match status" value="1"/>
</dbReference>
<organism evidence="2 3">
    <name type="scientific">Actinomyces slackii</name>
    <dbReference type="NCBI Taxonomy" id="52774"/>
    <lineage>
        <taxon>Bacteria</taxon>
        <taxon>Bacillati</taxon>
        <taxon>Actinomycetota</taxon>
        <taxon>Actinomycetes</taxon>
        <taxon>Actinomycetales</taxon>
        <taxon>Actinomycetaceae</taxon>
        <taxon>Actinomyces</taxon>
    </lineage>
</organism>
<protein>
    <submittedName>
        <fullName evidence="2">Bacterial protein of uncharacterized function (DUF885)</fullName>
    </submittedName>
</protein>
<dbReference type="STRING" id="1278298.GCA_000428685_02369"/>
<feature type="compositionally biased region" description="Low complexity" evidence="1">
    <location>
        <begin position="31"/>
        <end position="41"/>
    </location>
</feature>
<dbReference type="AlphaFoldDB" id="A0A448KA35"/>
<dbReference type="Proteomes" id="UP000276899">
    <property type="component" value="Chromosome"/>
</dbReference>
<reference evidence="2 3" key="1">
    <citation type="submission" date="2018-12" db="EMBL/GenBank/DDBJ databases">
        <authorList>
            <consortium name="Pathogen Informatics"/>
        </authorList>
    </citation>
    <scope>NUCLEOTIDE SEQUENCE [LARGE SCALE GENOMIC DNA]</scope>
    <source>
        <strain evidence="2 3">NCTC11923</strain>
    </source>
</reference>
<proteinExistence type="predicted"/>
<dbReference type="RefSeq" id="WP_084501212.1">
    <property type="nucleotide sequence ID" value="NZ_CBCRWE010000038.1"/>
</dbReference>
<accession>A0A448KA35</accession>
<evidence type="ECO:0000313" key="3">
    <source>
        <dbReference type="Proteomes" id="UP000276899"/>
    </source>
</evidence>
<gene>
    <name evidence="2" type="ORF">NCTC11923_00400</name>
</gene>
<dbReference type="KEGG" id="asla:NCTC11923_00400"/>
<name>A0A448KA35_9ACTO</name>
<feature type="region of interest" description="Disordered" evidence="1">
    <location>
        <begin position="1"/>
        <end position="49"/>
    </location>
</feature>
<evidence type="ECO:0000256" key="1">
    <source>
        <dbReference type="SAM" id="MobiDB-lite"/>
    </source>
</evidence>